<dbReference type="PANTHER" id="PTHR46696">
    <property type="entry name" value="P450, PUTATIVE (EUROFUNG)-RELATED"/>
    <property type="match status" value="1"/>
</dbReference>
<dbReference type="InterPro" id="IPR001128">
    <property type="entry name" value="Cyt_P450"/>
</dbReference>
<dbReference type="InterPro" id="IPR002397">
    <property type="entry name" value="Cyt_P450_B"/>
</dbReference>
<dbReference type="Pfam" id="PF00067">
    <property type="entry name" value="p450"/>
    <property type="match status" value="1"/>
</dbReference>
<dbReference type="SUPFAM" id="SSF48264">
    <property type="entry name" value="Cytochrome P450"/>
    <property type="match status" value="1"/>
</dbReference>
<keyword evidence="3" id="KW-1185">Reference proteome</keyword>
<name>A0ABR9DMQ2_9MICO</name>
<gene>
    <name evidence="2" type="ORF">IGS67_02685</name>
</gene>
<evidence type="ECO:0000313" key="3">
    <source>
        <dbReference type="Proteomes" id="UP000642107"/>
    </source>
</evidence>
<dbReference type="Gene3D" id="1.10.630.10">
    <property type="entry name" value="Cytochrome P450"/>
    <property type="match status" value="1"/>
</dbReference>
<dbReference type="EMBL" id="JACZDF010000001">
    <property type="protein sequence ID" value="MBD9698401.1"/>
    <property type="molecule type" value="Genomic_DNA"/>
</dbReference>
<evidence type="ECO:0000313" key="2">
    <source>
        <dbReference type="EMBL" id="MBD9698401.1"/>
    </source>
</evidence>
<dbReference type="PANTHER" id="PTHR46696:SF6">
    <property type="entry name" value="P450, PUTATIVE (EUROFUNG)-RELATED"/>
    <property type="match status" value="1"/>
</dbReference>
<dbReference type="InterPro" id="IPR036396">
    <property type="entry name" value="Cyt_P450_sf"/>
</dbReference>
<protein>
    <submittedName>
        <fullName evidence="2">Cytochrome P450</fullName>
    </submittedName>
</protein>
<organism evidence="2 3">
    <name type="scientific">Flavimobilis rhizosphaerae</name>
    <dbReference type="NCBI Taxonomy" id="2775421"/>
    <lineage>
        <taxon>Bacteria</taxon>
        <taxon>Bacillati</taxon>
        <taxon>Actinomycetota</taxon>
        <taxon>Actinomycetes</taxon>
        <taxon>Micrococcales</taxon>
        <taxon>Jonesiaceae</taxon>
        <taxon>Flavimobilis</taxon>
    </lineage>
</organism>
<sequence length="381" mass="40546">MSFHVPDGLVPAGRDLRAYTDELRPEHAIVRNDRDEWVLLSHNLVRRAALDATTFSSTASRFRQVPNGLDGDEHTGFRDALDPLLSTEALARHVPVFERVAAELVAQLPTGAAVDAVGEIGAVFAVRAQSAWLGWPASVENRLLAWIGENYAATRSGDLARTRQVANDFDEIIRTVLAGRSPDASPDADVTDQLLAVTIDGAPLAHDDVVSVLRNWTGGDLGSIALCTGVLVHGLATASALQDRLRSGVSDAELDAICDELLRRDSPFIGNRRVTTCPVDLDGVQIPAGAKVKLHWTSANRDEDVFGDPDVLDAAGNAPHNLVYGIGKHACPGRTLATIELRTLVRALLAGTSTLVLDDDASPVREVAPVGGWASVPVVLG</sequence>
<proteinExistence type="inferred from homology"/>
<dbReference type="PRINTS" id="PR00359">
    <property type="entry name" value="BP450"/>
</dbReference>
<comment type="similarity">
    <text evidence="1">Belongs to the cytochrome P450 family.</text>
</comment>
<accession>A0ABR9DMQ2</accession>
<evidence type="ECO:0000256" key="1">
    <source>
        <dbReference type="ARBA" id="ARBA00010617"/>
    </source>
</evidence>
<comment type="caution">
    <text evidence="2">The sequence shown here is derived from an EMBL/GenBank/DDBJ whole genome shotgun (WGS) entry which is preliminary data.</text>
</comment>
<dbReference type="Proteomes" id="UP000642107">
    <property type="component" value="Unassembled WGS sequence"/>
</dbReference>
<reference evidence="2 3" key="1">
    <citation type="submission" date="2020-09" db="EMBL/GenBank/DDBJ databases">
        <title>Flavimobilis rhizosphaerae sp. nov., isolated from rhizosphere soil of Spartina alterniflora.</title>
        <authorList>
            <person name="Hanqin C."/>
        </authorList>
    </citation>
    <scope>NUCLEOTIDE SEQUENCE [LARGE SCALE GENOMIC DNA]</scope>
    <source>
        <strain evidence="2 3">GY 10621</strain>
    </source>
</reference>
<dbReference type="RefSeq" id="WP_192277537.1">
    <property type="nucleotide sequence ID" value="NZ_JACZDF010000001.1"/>
</dbReference>